<dbReference type="Proteomes" id="UP000235145">
    <property type="component" value="Unassembled WGS sequence"/>
</dbReference>
<evidence type="ECO:0000313" key="1">
    <source>
        <dbReference type="EMBL" id="KAJ0222875.1"/>
    </source>
</evidence>
<name>A0A9R1WCZ5_LACSA</name>
<organism evidence="1 2">
    <name type="scientific">Lactuca sativa</name>
    <name type="common">Garden lettuce</name>
    <dbReference type="NCBI Taxonomy" id="4236"/>
    <lineage>
        <taxon>Eukaryota</taxon>
        <taxon>Viridiplantae</taxon>
        <taxon>Streptophyta</taxon>
        <taxon>Embryophyta</taxon>
        <taxon>Tracheophyta</taxon>
        <taxon>Spermatophyta</taxon>
        <taxon>Magnoliopsida</taxon>
        <taxon>eudicotyledons</taxon>
        <taxon>Gunneridae</taxon>
        <taxon>Pentapetalae</taxon>
        <taxon>asterids</taxon>
        <taxon>campanulids</taxon>
        <taxon>Asterales</taxon>
        <taxon>Asteraceae</taxon>
        <taxon>Cichorioideae</taxon>
        <taxon>Cichorieae</taxon>
        <taxon>Lactucinae</taxon>
        <taxon>Lactuca</taxon>
    </lineage>
</organism>
<evidence type="ECO:0000313" key="2">
    <source>
        <dbReference type="Proteomes" id="UP000235145"/>
    </source>
</evidence>
<dbReference type="EMBL" id="NBSK02000002">
    <property type="protein sequence ID" value="KAJ0222875.1"/>
    <property type="molecule type" value="Genomic_DNA"/>
</dbReference>
<dbReference type="InterPro" id="IPR006912">
    <property type="entry name" value="Harbinger_derived_prot"/>
</dbReference>
<reference evidence="1 2" key="1">
    <citation type="journal article" date="2017" name="Nat. Commun.">
        <title>Genome assembly with in vitro proximity ligation data and whole-genome triplication in lettuce.</title>
        <authorList>
            <person name="Reyes-Chin-Wo S."/>
            <person name="Wang Z."/>
            <person name="Yang X."/>
            <person name="Kozik A."/>
            <person name="Arikit S."/>
            <person name="Song C."/>
            <person name="Xia L."/>
            <person name="Froenicke L."/>
            <person name="Lavelle D.O."/>
            <person name="Truco M.J."/>
            <person name="Xia R."/>
            <person name="Zhu S."/>
            <person name="Xu C."/>
            <person name="Xu H."/>
            <person name="Xu X."/>
            <person name="Cox K."/>
            <person name="Korf I."/>
            <person name="Meyers B.C."/>
            <person name="Michelmore R.W."/>
        </authorList>
    </citation>
    <scope>NUCLEOTIDE SEQUENCE [LARGE SCALE GENOMIC DNA]</scope>
    <source>
        <strain evidence="2">cv. Salinas</strain>
        <tissue evidence="1">Seedlings</tissue>
    </source>
</reference>
<keyword evidence="2" id="KW-1185">Reference proteome</keyword>
<dbReference type="Pfam" id="PF04827">
    <property type="entry name" value="Plant_tran"/>
    <property type="match status" value="1"/>
</dbReference>
<protein>
    <submittedName>
        <fullName evidence="1">Uncharacterized protein</fullName>
    </submittedName>
</protein>
<dbReference type="AlphaFoldDB" id="A0A9R1WCZ5"/>
<gene>
    <name evidence="1" type="ORF">LSAT_V11C200074900</name>
</gene>
<accession>A0A9R1WCZ5</accession>
<comment type="caution">
    <text evidence="1">The sequence shown here is derived from an EMBL/GenBank/DDBJ whole genome shotgun (WGS) entry which is preliminary data.</text>
</comment>
<proteinExistence type="predicted"/>
<sequence length="82" mass="9707">MMVAGSNNDINFLDQLPIFDNLLNGKALDAPFTVNGNEYKYGYYLTDGNKHRQLQHLVEEREKKSREDKKEHVRMWNMLMEC</sequence>